<reference evidence="6 7" key="1">
    <citation type="submission" date="2021-04" db="EMBL/GenBank/DDBJ databases">
        <title>Nocardia tengchongensis.</title>
        <authorList>
            <person name="Zhuang k."/>
            <person name="Ran Y."/>
            <person name="Li W."/>
        </authorList>
    </citation>
    <scope>NUCLEOTIDE SEQUENCE [LARGE SCALE GENOMIC DNA]</scope>
    <source>
        <strain evidence="6 7">CFH S0057</strain>
    </source>
</reference>
<evidence type="ECO:0000313" key="6">
    <source>
        <dbReference type="EMBL" id="QVI24999.1"/>
    </source>
</evidence>
<dbReference type="SUPFAM" id="SSF46689">
    <property type="entry name" value="Homeodomain-like"/>
    <property type="match status" value="2"/>
</dbReference>
<evidence type="ECO:0000313" key="7">
    <source>
        <dbReference type="Proteomes" id="UP000683310"/>
    </source>
</evidence>
<dbReference type="PROSITE" id="PS01124">
    <property type="entry name" value="HTH_ARAC_FAMILY_2"/>
    <property type="match status" value="1"/>
</dbReference>
<evidence type="ECO:0000256" key="3">
    <source>
        <dbReference type="ARBA" id="ARBA00023163"/>
    </source>
</evidence>
<dbReference type="InterPro" id="IPR018062">
    <property type="entry name" value="HTH_AraC-typ_CS"/>
</dbReference>
<dbReference type="InterPro" id="IPR018060">
    <property type="entry name" value="HTH_AraC"/>
</dbReference>
<dbReference type="PANTHER" id="PTHR43436">
    <property type="entry name" value="ARAC-FAMILY TRANSCRIPTIONAL REGULATOR"/>
    <property type="match status" value="1"/>
</dbReference>
<evidence type="ECO:0000259" key="5">
    <source>
        <dbReference type="PROSITE" id="PS01124"/>
    </source>
</evidence>
<dbReference type="PROSITE" id="PS00041">
    <property type="entry name" value="HTH_ARAC_FAMILY_1"/>
    <property type="match status" value="1"/>
</dbReference>
<dbReference type="Proteomes" id="UP000683310">
    <property type="component" value="Chromosome"/>
</dbReference>
<evidence type="ECO:0000256" key="1">
    <source>
        <dbReference type="ARBA" id="ARBA00023015"/>
    </source>
</evidence>
<dbReference type="InterPro" id="IPR009594">
    <property type="entry name" value="Tscrpt_reg_HTH_AraC_N"/>
</dbReference>
<feature type="region of interest" description="Disordered" evidence="4">
    <location>
        <begin position="266"/>
        <end position="285"/>
    </location>
</feature>
<dbReference type="EMBL" id="CP074371">
    <property type="protein sequence ID" value="QVI24999.1"/>
    <property type="molecule type" value="Genomic_DNA"/>
</dbReference>
<dbReference type="Pfam" id="PF12833">
    <property type="entry name" value="HTH_18"/>
    <property type="match status" value="1"/>
</dbReference>
<dbReference type="Gene3D" id="1.10.10.60">
    <property type="entry name" value="Homeodomain-like"/>
    <property type="match status" value="1"/>
</dbReference>
<gene>
    <name evidence="6" type="ORF">KHQ06_19385</name>
</gene>
<accession>A0ABX8D1P8</accession>
<proteinExistence type="predicted"/>
<name>A0ABX8D1P8_9NOCA</name>
<dbReference type="InterPro" id="IPR009057">
    <property type="entry name" value="Homeodomain-like_sf"/>
</dbReference>
<evidence type="ECO:0000256" key="4">
    <source>
        <dbReference type="SAM" id="MobiDB-lite"/>
    </source>
</evidence>
<evidence type="ECO:0000256" key="2">
    <source>
        <dbReference type="ARBA" id="ARBA00023125"/>
    </source>
</evidence>
<feature type="domain" description="HTH araC/xylS-type" evidence="5">
    <location>
        <begin position="180"/>
        <end position="278"/>
    </location>
</feature>
<keyword evidence="1" id="KW-0805">Transcription regulation</keyword>
<sequence length="285" mass="31292">MDRHARSDLTTAIDEVKIFKAVAPQPPRPVTYGRVFALVGQGTKRFALGERMYEHRAGEYLVASLDLPVVAHFIEAAPGRPGLGVGLTLDPAEIVRTLLLAPAALPDIGTLTPPGLAVSEAEIELIDAVLRLLRLLDRPGDIAVLAPLIKREILWRLITGEQGAIIRQFGTPESNLNHIAAAIHWIRRHYQLPFRVEDLANRAAMSVSAFHRSFQTVTAMSPVQFQKRIRLNEARLLLIADPSDVTGVGRKVGYTSPSQFSREYRRQFGAPPSLDARGFQSGTSA</sequence>
<organism evidence="6 7">
    <name type="scientific">Nocardia tengchongensis</name>
    <dbReference type="NCBI Taxonomy" id="2055889"/>
    <lineage>
        <taxon>Bacteria</taxon>
        <taxon>Bacillati</taxon>
        <taxon>Actinomycetota</taxon>
        <taxon>Actinomycetes</taxon>
        <taxon>Mycobacteriales</taxon>
        <taxon>Nocardiaceae</taxon>
        <taxon>Nocardia</taxon>
    </lineage>
</organism>
<dbReference type="Pfam" id="PF06719">
    <property type="entry name" value="AraC_N"/>
    <property type="match status" value="1"/>
</dbReference>
<dbReference type="SMART" id="SM00342">
    <property type="entry name" value="HTH_ARAC"/>
    <property type="match status" value="1"/>
</dbReference>
<keyword evidence="3" id="KW-0804">Transcription</keyword>
<protein>
    <submittedName>
        <fullName evidence="6">AraC family transcriptional regulator</fullName>
    </submittedName>
</protein>
<keyword evidence="2" id="KW-0238">DNA-binding</keyword>
<keyword evidence="7" id="KW-1185">Reference proteome</keyword>
<dbReference type="PANTHER" id="PTHR43436:SF1">
    <property type="entry name" value="TRANSCRIPTIONAL REGULATORY PROTEIN"/>
    <property type="match status" value="1"/>
</dbReference>